<evidence type="ECO:0000256" key="7">
    <source>
        <dbReference type="ARBA" id="ARBA00023136"/>
    </source>
</evidence>
<reference evidence="10 11" key="1">
    <citation type="submission" date="2019-08" db="EMBL/GenBank/DDBJ databases">
        <title>Complete genome sequence of Kushneria sp. YCWA18, a halophilic phosphate-solubilizing bacterium isolated from Daqiao saltern in China.</title>
        <authorList>
            <person name="Du G.-X."/>
            <person name="Qu L.-Y."/>
        </authorList>
    </citation>
    <scope>NUCLEOTIDE SEQUENCE [LARGE SCALE GENOMIC DNA]</scope>
    <source>
        <strain evidence="10 11">YCWA18</strain>
    </source>
</reference>
<evidence type="ECO:0000256" key="3">
    <source>
        <dbReference type="ARBA" id="ARBA00022679"/>
    </source>
</evidence>
<evidence type="ECO:0000256" key="8">
    <source>
        <dbReference type="SAM" id="MobiDB-lite"/>
    </source>
</evidence>
<dbReference type="KEGG" id="kuy:FY550_02455"/>
<dbReference type="InterPro" id="IPR029044">
    <property type="entry name" value="Nucleotide-diphossugar_trans"/>
</dbReference>
<dbReference type="Gene3D" id="3.90.550.10">
    <property type="entry name" value="Spore Coat Polysaccharide Biosynthesis Protein SpsA, Chain A"/>
    <property type="match status" value="1"/>
</dbReference>
<dbReference type="PANTHER" id="PTHR48090:SF3">
    <property type="entry name" value="UNDECAPRENYL-PHOSPHATE 4-DEOXY-4-FORMAMIDO-L-ARABINOSE TRANSFERASE"/>
    <property type="match status" value="1"/>
</dbReference>
<keyword evidence="4" id="KW-0812">Transmembrane</keyword>
<name>A0A5C0ZVD4_9GAMM</name>
<keyword evidence="3 10" id="KW-0808">Transferase</keyword>
<dbReference type="InterPro" id="IPR050256">
    <property type="entry name" value="Glycosyltransferase_2"/>
</dbReference>
<keyword evidence="11" id="KW-1185">Reference proteome</keyword>
<dbReference type="GO" id="GO:0009103">
    <property type="term" value="P:lipopolysaccharide biosynthetic process"/>
    <property type="evidence" value="ECO:0007669"/>
    <property type="project" value="UniProtKB-KW"/>
</dbReference>
<keyword evidence="6" id="KW-1133">Transmembrane helix</keyword>
<dbReference type="PANTHER" id="PTHR48090">
    <property type="entry name" value="UNDECAPRENYL-PHOSPHATE 4-DEOXY-4-FORMAMIDO-L-ARABINOSE TRANSFERASE-RELATED"/>
    <property type="match status" value="1"/>
</dbReference>
<dbReference type="RefSeq" id="WP_149054333.1">
    <property type="nucleotide sequence ID" value="NZ_CP043420.1"/>
</dbReference>
<keyword evidence="1" id="KW-1003">Cell membrane</keyword>
<dbReference type="Proteomes" id="UP000322553">
    <property type="component" value="Chromosome"/>
</dbReference>
<evidence type="ECO:0000256" key="4">
    <source>
        <dbReference type="ARBA" id="ARBA00022692"/>
    </source>
</evidence>
<organism evidence="10 11">
    <name type="scientific">Kushneria phosphatilytica</name>
    <dbReference type="NCBI Taxonomy" id="657387"/>
    <lineage>
        <taxon>Bacteria</taxon>
        <taxon>Pseudomonadati</taxon>
        <taxon>Pseudomonadota</taxon>
        <taxon>Gammaproteobacteria</taxon>
        <taxon>Oceanospirillales</taxon>
        <taxon>Halomonadaceae</taxon>
        <taxon>Kushneria</taxon>
    </lineage>
</organism>
<dbReference type="SUPFAM" id="SSF53448">
    <property type="entry name" value="Nucleotide-diphospho-sugar transferases"/>
    <property type="match status" value="1"/>
</dbReference>
<evidence type="ECO:0000313" key="11">
    <source>
        <dbReference type="Proteomes" id="UP000322553"/>
    </source>
</evidence>
<dbReference type="GO" id="GO:0099621">
    <property type="term" value="F:undecaprenyl-phosphate 4-deoxy-4-formamido-L-arabinose transferase activity"/>
    <property type="evidence" value="ECO:0007669"/>
    <property type="project" value="TreeGrafter"/>
</dbReference>
<dbReference type="CDD" id="cd04179">
    <property type="entry name" value="DPM_DPG-synthase_like"/>
    <property type="match status" value="1"/>
</dbReference>
<evidence type="ECO:0000313" key="10">
    <source>
        <dbReference type="EMBL" id="QEL10101.1"/>
    </source>
</evidence>
<dbReference type="GO" id="GO:0005886">
    <property type="term" value="C:plasma membrane"/>
    <property type="evidence" value="ECO:0007669"/>
    <property type="project" value="TreeGrafter"/>
</dbReference>
<evidence type="ECO:0000256" key="1">
    <source>
        <dbReference type="ARBA" id="ARBA00022475"/>
    </source>
</evidence>
<gene>
    <name evidence="10" type="ORF">FY550_02455</name>
</gene>
<evidence type="ECO:0000256" key="2">
    <source>
        <dbReference type="ARBA" id="ARBA00022676"/>
    </source>
</evidence>
<evidence type="ECO:0000259" key="9">
    <source>
        <dbReference type="Pfam" id="PF00535"/>
    </source>
</evidence>
<keyword evidence="7" id="KW-0472">Membrane</keyword>
<keyword evidence="5" id="KW-0448">Lipopolysaccharide biosynthesis</keyword>
<dbReference type="FunFam" id="3.90.550.10:FF:000170">
    <property type="entry name" value="Dolichol-phosphate mannosyltransferase"/>
    <property type="match status" value="1"/>
</dbReference>
<protein>
    <submittedName>
        <fullName evidence="10">Glycosyltransferase family 2 protein</fullName>
    </submittedName>
</protein>
<feature type="region of interest" description="Disordered" evidence="8">
    <location>
        <begin position="235"/>
        <end position="270"/>
    </location>
</feature>
<evidence type="ECO:0000256" key="5">
    <source>
        <dbReference type="ARBA" id="ARBA00022985"/>
    </source>
</evidence>
<dbReference type="EMBL" id="CP043420">
    <property type="protein sequence ID" value="QEL10101.1"/>
    <property type="molecule type" value="Genomic_DNA"/>
</dbReference>
<dbReference type="Pfam" id="PF00535">
    <property type="entry name" value="Glycos_transf_2"/>
    <property type="match status" value="1"/>
</dbReference>
<feature type="domain" description="Glycosyltransferase 2-like" evidence="9">
    <location>
        <begin position="7"/>
        <end position="165"/>
    </location>
</feature>
<sequence length="270" mass="29690">MSVATLSVLIPARNEAANLPTLLDEIESALQDIAHEIIVIDDGSTDATWQLLTERATRQSNLRPLRHAISAGQSTSMWQAAWLARGTWLATLDGDGQNDPADLPGMLERARGSEVTLVAGHRTQRHDSWVKRWSSRIANAIRSRLLNDATPDTGCGIRIIERDAFLQLPYFNHMHRFLPALIRMQGGQTLSCAVNHRPRQAGHSNYGTLDRLIAGLADLIGVMWLNHRSRLPAMLYSEPSSPSPDGHPSKPGPTGEQANFSDHGADRNAH</sequence>
<dbReference type="AlphaFoldDB" id="A0A5C0ZVD4"/>
<evidence type="ECO:0000256" key="6">
    <source>
        <dbReference type="ARBA" id="ARBA00022989"/>
    </source>
</evidence>
<proteinExistence type="predicted"/>
<dbReference type="InterPro" id="IPR001173">
    <property type="entry name" value="Glyco_trans_2-like"/>
</dbReference>
<accession>A0A5C0ZVD4</accession>
<keyword evidence="2" id="KW-0328">Glycosyltransferase</keyword>